<keyword evidence="3" id="KW-1185">Reference proteome</keyword>
<gene>
    <name evidence="2" type="ORF">IV203_008966</name>
</gene>
<dbReference type="Proteomes" id="UP000693970">
    <property type="component" value="Unassembled WGS sequence"/>
</dbReference>
<feature type="region of interest" description="Disordered" evidence="1">
    <location>
        <begin position="159"/>
        <end position="179"/>
    </location>
</feature>
<reference evidence="2" key="1">
    <citation type="journal article" date="2021" name="Sci. Rep.">
        <title>Diploid genomic architecture of Nitzschia inconspicua, an elite biomass production diatom.</title>
        <authorList>
            <person name="Oliver A."/>
            <person name="Podell S."/>
            <person name="Pinowska A."/>
            <person name="Traller J.C."/>
            <person name="Smith S.R."/>
            <person name="McClure R."/>
            <person name="Beliaev A."/>
            <person name="Bohutskyi P."/>
            <person name="Hill E.A."/>
            <person name="Rabines A."/>
            <person name="Zheng H."/>
            <person name="Allen L.Z."/>
            <person name="Kuo A."/>
            <person name="Grigoriev I.V."/>
            <person name="Allen A.E."/>
            <person name="Hazlebeck D."/>
            <person name="Allen E.E."/>
        </authorList>
    </citation>
    <scope>NUCLEOTIDE SEQUENCE</scope>
    <source>
        <strain evidence="2">Hildebrandi</strain>
    </source>
</reference>
<evidence type="ECO:0000313" key="2">
    <source>
        <dbReference type="EMBL" id="KAG7352918.1"/>
    </source>
</evidence>
<sequence length="207" mass="23161">MVLLSVIPEFSTMCMQALDAFESINTCKGAIFDSLNCNEAAWSNDSRDEGVEMEAEFGRGSRLCAEPEDAPLRQAEEGQSKLREPVLDTIDTMSVSSSINPALVQSTDYKQRRHVKLDSFTTFLPYDDDDIFRSRHASQGSDSKCFRLCKLDRCTAFSQDSTGEAASPSPIHPLKRDLPASRENPEVRLVHWDELVEDPVVNIRILS</sequence>
<dbReference type="EMBL" id="JAGRRH010000017">
    <property type="protein sequence ID" value="KAG7352918.1"/>
    <property type="molecule type" value="Genomic_DNA"/>
</dbReference>
<dbReference type="OrthoDB" id="53660at2759"/>
<comment type="caution">
    <text evidence="2">The sequence shown here is derived from an EMBL/GenBank/DDBJ whole genome shotgun (WGS) entry which is preliminary data.</text>
</comment>
<evidence type="ECO:0000313" key="3">
    <source>
        <dbReference type="Proteomes" id="UP000693970"/>
    </source>
</evidence>
<reference evidence="2" key="2">
    <citation type="submission" date="2021-04" db="EMBL/GenBank/DDBJ databases">
        <authorList>
            <person name="Podell S."/>
        </authorList>
    </citation>
    <scope>NUCLEOTIDE SEQUENCE</scope>
    <source>
        <strain evidence="2">Hildebrandi</strain>
    </source>
</reference>
<name>A0A9K3PMM3_9STRA</name>
<organism evidence="2 3">
    <name type="scientific">Nitzschia inconspicua</name>
    <dbReference type="NCBI Taxonomy" id="303405"/>
    <lineage>
        <taxon>Eukaryota</taxon>
        <taxon>Sar</taxon>
        <taxon>Stramenopiles</taxon>
        <taxon>Ochrophyta</taxon>
        <taxon>Bacillariophyta</taxon>
        <taxon>Bacillariophyceae</taxon>
        <taxon>Bacillariophycidae</taxon>
        <taxon>Bacillariales</taxon>
        <taxon>Bacillariaceae</taxon>
        <taxon>Nitzschia</taxon>
    </lineage>
</organism>
<proteinExistence type="predicted"/>
<dbReference type="AlphaFoldDB" id="A0A9K3PMM3"/>
<accession>A0A9K3PMM3</accession>
<protein>
    <submittedName>
        <fullName evidence="2">Uncharacterized protein</fullName>
    </submittedName>
</protein>
<evidence type="ECO:0000256" key="1">
    <source>
        <dbReference type="SAM" id="MobiDB-lite"/>
    </source>
</evidence>